<keyword evidence="2" id="KW-1185">Reference proteome</keyword>
<evidence type="ECO:0000313" key="2">
    <source>
        <dbReference type="Proteomes" id="UP001234989"/>
    </source>
</evidence>
<evidence type="ECO:0008006" key="3">
    <source>
        <dbReference type="Google" id="ProtNLM"/>
    </source>
</evidence>
<accession>A0AAF0Q9J5</accession>
<gene>
    <name evidence="1" type="ORF">MTR67_012343</name>
</gene>
<reference evidence="1" key="1">
    <citation type="submission" date="2023-08" db="EMBL/GenBank/DDBJ databases">
        <title>A de novo genome assembly of Solanum verrucosum Schlechtendal, a Mexican diploid species geographically isolated from the other diploid A-genome species in potato relatives.</title>
        <authorList>
            <person name="Hosaka K."/>
        </authorList>
    </citation>
    <scope>NUCLEOTIDE SEQUENCE</scope>
    <source>
        <tissue evidence="1">Young leaves</tissue>
    </source>
</reference>
<protein>
    <recommendedName>
        <fullName evidence="3">Gag-pol polyprotein</fullName>
    </recommendedName>
</protein>
<dbReference type="EMBL" id="CP133614">
    <property type="protein sequence ID" value="WMV18958.1"/>
    <property type="molecule type" value="Genomic_DNA"/>
</dbReference>
<name>A0AAF0Q9J5_SOLVR</name>
<organism evidence="1 2">
    <name type="scientific">Solanum verrucosum</name>
    <dbReference type="NCBI Taxonomy" id="315347"/>
    <lineage>
        <taxon>Eukaryota</taxon>
        <taxon>Viridiplantae</taxon>
        <taxon>Streptophyta</taxon>
        <taxon>Embryophyta</taxon>
        <taxon>Tracheophyta</taxon>
        <taxon>Spermatophyta</taxon>
        <taxon>Magnoliopsida</taxon>
        <taxon>eudicotyledons</taxon>
        <taxon>Gunneridae</taxon>
        <taxon>Pentapetalae</taxon>
        <taxon>asterids</taxon>
        <taxon>lamiids</taxon>
        <taxon>Solanales</taxon>
        <taxon>Solanaceae</taxon>
        <taxon>Solanoideae</taxon>
        <taxon>Solaneae</taxon>
        <taxon>Solanum</taxon>
    </lineage>
</organism>
<evidence type="ECO:0000313" key="1">
    <source>
        <dbReference type="EMBL" id="WMV18958.1"/>
    </source>
</evidence>
<sequence>MNPPDFLGLQVGEDPHNFIDTVKKVFGVMQLTGSDRVELASYQLKDVAHIWFTQWKHNRGYSVFCNSLYSSKLRCQSKNSFRNLLYLYSSW</sequence>
<dbReference type="AlphaFoldDB" id="A0AAF0Q9J5"/>
<proteinExistence type="predicted"/>
<dbReference type="Proteomes" id="UP001234989">
    <property type="component" value="Chromosome 3"/>
</dbReference>